<reference evidence="4 5" key="1">
    <citation type="journal article" date="2016" name="Nat. Commun.">
        <title>Thousands of microbial genomes shed light on interconnected biogeochemical processes in an aquifer system.</title>
        <authorList>
            <person name="Anantharaman K."/>
            <person name="Brown C.T."/>
            <person name="Hug L.A."/>
            <person name="Sharon I."/>
            <person name="Castelle C.J."/>
            <person name="Probst A.J."/>
            <person name="Thomas B.C."/>
            <person name="Singh A."/>
            <person name="Wilkins M.J."/>
            <person name="Karaoz U."/>
            <person name="Brodie E.L."/>
            <person name="Williams K.H."/>
            <person name="Hubbard S.S."/>
            <person name="Banfield J.F."/>
        </authorList>
    </citation>
    <scope>NUCLEOTIDE SEQUENCE [LARGE SCALE GENOMIC DNA]</scope>
</reference>
<dbReference type="GO" id="GO:0016301">
    <property type="term" value="F:kinase activity"/>
    <property type="evidence" value="ECO:0007669"/>
    <property type="project" value="UniProtKB-KW"/>
</dbReference>
<dbReference type="AlphaFoldDB" id="A0A1F7F8Z5"/>
<dbReference type="EMBL" id="MFYX01000097">
    <property type="protein sequence ID" value="OGK03091.1"/>
    <property type="molecule type" value="Genomic_DNA"/>
</dbReference>
<dbReference type="InterPro" id="IPR002173">
    <property type="entry name" value="Carboh/pur_kinase_PfkB_CS"/>
</dbReference>
<gene>
    <name evidence="4" type="ORF">A2519_06750</name>
</gene>
<evidence type="ECO:0000256" key="1">
    <source>
        <dbReference type="ARBA" id="ARBA00022679"/>
    </source>
</evidence>
<dbReference type="InterPro" id="IPR011611">
    <property type="entry name" value="PfkB_dom"/>
</dbReference>
<name>A0A1F7F8Z5_UNCRA</name>
<dbReference type="InterPro" id="IPR029056">
    <property type="entry name" value="Ribokinase-like"/>
</dbReference>
<evidence type="ECO:0000313" key="4">
    <source>
        <dbReference type="EMBL" id="OGK03091.1"/>
    </source>
</evidence>
<dbReference type="Gene3D" id="3.40.1190.20">
    <property type="match status" value="1"/>
</dbReference>
<dbReference type="SUPFAM" id="SSF53613">
    <property type="entry name" value="Ribokinase-like"/>
    <property type="match status" value="1"/>
</dbReference>
<keyword evidence="2" id="KW-0418">Kinase</keyword>
<protein>
    <recommendedName>
        <fullName evidence="3">Carbohydrate kinase PfkB domain-containing protein</fullName>
    </recommendedName>
</protein>
<dbReference type="Pfam" id="PF00294">
    <property type="entry name" value="PfkB"/>
    <property type="match status" value="1"/>
</dbReference>
<evidence type="ECO:0000313" key="5">
    <source>
        <dbReference type="Proteomes" id="UP000179243"/>
    </source>
</evidence>
<keyword evidence="1" id="KW-0808">Transferase</keyword>
<accession>A0A1F7F8Z5</accession>
<feature type="domain" description="Carbohydrate kinase PfkB" evidence="3">
    <location>
        <begin position="7"/>
        <end position="133"/>
    </location>
</feature>
<proteinExistence type="predicted"/>
<evidence type="ECO:0000259" key="3">
    <source>
        <dbReference type="Pfam" id="PF00294"/>
    </source>
</evidence>
<organism evidence="4 5">
    <name type="scientific">Candidatus Raymondbacteria bacterium RIFOXYD12_FULL_49_13</name>
    <dbReference type="NCBI Taxonomy" id="1817890"/>
    <lineage>
        <taxon>Bacteria</taxon>
        <taxon>Raymondiibacteriota</taxon>
    </lineage>
</organism>
<comment type="caution">
    <text evidence="4">The sequence shown here is derived from an EMBL/GenBank/DDBJ whole genome shotgun (WGS) entry which is preliminary data.</text>
</comment>
<dbReference type="PANTHER" id="PTHR10584:SF166">
    <property type="entry name" value="RIBOKINASE"/>
    <property type="match status" value="1"/>
</dbReference>
<sequence>MEIVREKKLLTYIDLLAVNIDEAALLGGISRREKVEKIVKACTQAAQAANPAIQMTITNGGKGAYACEGEQRLFLPSLKVLVANTAGAGDAWLSGLLLGTLQGLPFISNDSINCVELARLVSAMSVMSGDTINFAINKQTLASFASKQGRGNLIRTLYNG</sequence>
<dbReference type="PANTHER" id="PTHR10584">
    <property type="entry name" value="SUGAR KINASE"/>
    <property type="match status" value="1"/>
</dbReference>
<dbReference type="Proteomes" id="UP000179243">
    <property type="component" value="Unassembled WGS sequence"/>
</dbReference>
<dbReference type="GO" id="GO:0005829">
    <property type="term" value="C:cytosol"/>
    <property type="evidence" value="ECO:0007669"/>
    <property type="project" value="TreeGrafter"/>
</dbReference>
<evidence type="ECO:0000256" key="2">
    <source>
        <dbReference type="ARBA" id="ARBA00022777"/>
    </source>
</evidence>
<dbReference type="PROSITE" id="PS00584">
    <property type="entry name" value="PFKB_KINASES_2"/>
    <property type="match status" value="1"/>
</dbReference>